<feature type="chain" id="PRO_5045386165" description="Lipoprotein" evidence="1">
    <location>
        <begin position="26"/>
        <end position="202"/>
    </location>
</feature>
<protein>
    <recommendedName>
        <fullName evidence="4">Lipoprotein</fullName>
    </recommendedName>
</protein>
<evidence type="ECO:0000313" key="3">
    <source>
        <dbReference type="Proteomes" id="UP001317322"/>
    </source>
</evidence>
<sequence>MRVTRTGVVSGAVVLVLLAGCSADATPTPTTAPSGSAAAEEPQWTVESLAEAVLESDVLGAEPVAGTSGTVASAKGDWDVQVDVLSVTAHAQGTDLVYVLRSTDDGVTDVDRRPWGDGRDIWNDTRSIVVVDAGGERLLPYTGYTAGDTTSDDFCACSQMPMSIGEGDVLAALLPPLAEGTTEVTIEFPGLEPLVAVPVTRS</sequence>
<evidence type="ECO:0008006" key="4">
    <source>
        <dbReference type="Google" id="ProtNLM"/>
    </source>
</evidence>
<keyword evidence="3" id="KW-1185">Reference proteome</keyword>
<dbReference type="PROSITE" id="PS51257">
    <property type="entry name" value="PROKAR_LIPOPROTEIN"/>
    <property type="match status" value="1"/>
</dbReference>
<keyword evidence="1" id="KW-0732">Signal</keyword>
<dbReference type="EMBL" id="CP101989">
    <property type="protein sequence ID" value="UUI64105.1"/>
    <property type="molecule type" value="Genomic_DNA"/>
</dbReference>
<gene>
    <name evidence="2" type="ORF">NP075_13330</name>
</gene>
<organism evidence="2 3">
    <name type="scientific">Cellulomonas wangsupingiae</name>
    <dbReference type="NCBI Taxonomy" id="2968085"/>
    <lineage>
        <taxon>Bacteria</taxon>
        <taxon>Bacillati</taxon>
        <taxon>Actinomycetota</taxon>
        <taxon>Actinomycetes</taxon>
        <taxon>Micrococcales</taxon>
        <taxon>Cellulomonadaceae</taxon>
        <taxon>Cellulomonas</taxon>
    </lineage>
</organism>
<feature type="signal peptide" evidence="1">
    <location>
        <begin position="1"/>
        <end position="25"/>
    </location>
</feature>
<name>A0ABY5K4X1_9CELL</name>
<accession>A0ABY5K4X1</accession>
<dbReference type="Proteomes" id="UP001317322">
    <property type="component" value="Chromosome"/>
</dbReference>
<dbReference type="RefSeq" id="WP_227565663.1">
    <property type="nucleotide sequence ID" value="NZ_CP101989.1"/>
</dbReference>
<evidence type="ECO:0000313" key="2">
    <source>
        <dbReference type="EMBL" id="UUI64105.1"/>
    </source>
</evidence>
<reference evidence="2 3" key="1">
    <citation type="submission" date="2022-07" db="EMBL/GenBank/DDBJ databases">
        <title>Novel species in genus cellulomonas.</title>
        <authorList>
            <person name="Ye L."/>
        </authorList>
    </citation>
    <scope>NUCLEOTIDE SEQUENCE [LARGE SCALE GENOMIC DNA]</scope>
    <source>
        <strain evidence="3">zg-Y908</strain>
    </source>
</reference>
<proteinExistence type="predicted"/>
<evidence type="ECO:0000256" key="1">
    <source>
        <dbReference type="SAM" id="SignalP"/>
    </source>
</evidence>